<dbReference type="PANTHER" id="PTHR44307:SF2">
    <property type="entry name" value="PHOSPHOETHANOLAMINE METHYLTRANSFERASE ISOFORM X1"/>
    <property type="match status" value="1"/>
</dbReference>
<dbReference type="AlphaFoldDB" id="A0A0B7NP30"/>
<comment type="catalytic activity">
    <reaction evidence="7">
        <text>phosphoethanolamine + S-adenosyl-L-methionine = N-methylethanolamine phosphate + S-adenosyl-L-homocysteine + H(+)</text>
        <dbReference type="Rhea" id="RHEA:20365"/>
        <dbReference type="ChEBI" id="CHEBI:15378"/>
        <dbReference type="ChEBI" id="CHEBI:57781"/>
        <dbReference type="ChEBI" id="CHEBI:57856"/>
        <dbReference type="ChEBI" id="CHEBI:58190"/>
        <dbReference type="ChEBI" id="CHEBI:59789"/>
        <dbReference type="EC" id="2.1.1.103"/>
    </reaction>
    <physiologicalReaction direction="left-to-right" evidence="7">
        <dbReference type="Rhea" id="RHEA:20366"/>
    </physiologicalReaction>
</comment>
<evidence type="ECO:0000256" key="8">
    <source>
        <dbReference type="ARBA" id="ARBA00047841"/>
    </source>
</evidence>
<evidence type="ECO:0000313" key="10">
    <source>
        <dbReference type="EMBL" id="CEP19157.1"/>
    </source>
</evidence>
<reference evidence="10 11" key="1">
    <citation type="submission" date="2014-09" db="EMBL/GenBank/DDBJ databases">
        <authorList>
            <person name="Ellenberger Sabrina"/>
        </authorList>
    </citation>
    <scope>NUCLEOTIDE SEQUENCE [LARGE SCALE GENOMIC DNA]</scope>
    <source>
        <strain evidence="10 11">CBS 412.66</strain>
    </source>
</reference>
<dbReference type="InterPro" id="IPR041698">
    <property type="entry name" value="Methyltransf_25"/>
</dbReference>
<evidence type="ECO:0000256" key="1">
    <source>
        <dbReference type="ARBA" id="ARBA00004969"/>
    </source>
</evidence>
<dbReference type="SUPFAM" id="SSF53335">
    <property type="entry name" value="S-adenosyl-L-methionine-dependent methyltransferases"/>
    <property type="match status" value="1"/>
</dbReference>
<evidence type="ECO:0000256" key="6">
    <source>
        <dbReference type="ARBA" id="ARBA00047619"/>
    </source>
</evidence>
<dbReference type="PROSITE" id="PS51257">
    <property type="entry name" value="PROKAR_LIPOPROTEIN"/>
    <property type="match status" value="1"/>
</dbReference>
<protein>
    <recommendedName>
        <fullName evidence="5">phosphoethanolamine N-methyltransferase</fullName>
        <ecNumber evidence="5">2.1.1.103</ecNumber>
    </recommendedName>
</protein>
<keyword evidence="11" id="KW-1185">Reference proteome</keyword>
<evidence type="ECO:0000256" key="7">
    <source>
        <dbReference type="ARBA" id="ARBA00047622"/>
    </source>
</evidence>
<comment type="catalytic activity">
    <reaction evidence="6">
        <text>N,N-dimethylethanolamine phosphate + S-adenosyl-L-methionine = phosphocholine + S-adenosyl-L-homocysteine + H(+)</text>
        <dbReference type="Rhea" id="RHEA:25325"/>
        <dbReference type="ChEBI" id="CHEBI:15378"/>
        <dbReference type="ChEBI" id="CHEBI:57856"/>
        <dbReference type="ChEBI" id="CHEBI:58641"/>
        <dbReference type="ChEBI" id="CHEBI:59789"/>
        <dbReference type="ChEBI" id="CHEBI:295975"/>
        <dbReference type="EC" id="2.1.1.103"/>
    </reaction>
    <physiologicalReaction direction="left-to-right" evidence="6">
        <dbReference type="Rhea" id="RHEA:25326"/>
    </physiologicalReaction>
</comment>
<dbReference type="EMBL" id="LN734014">
    <property type="protein sequence ID" value="CEP19157.1"/>
    <property type="molecule type" value="Genomic_DNA"/>
</dbReference>
<feature type="domain" description="Methyltransferase" evidence="9">
    <location>
        <begin position="22"/>
        <end position="120"/>
    </location>
</feature>
<name>A0A0B7NP30_9FUNG</name>
<accession>A0A0B7NP30</accession>
<dbReference type="GO" id="GO:0000234">
    <property type="term" value="F:phosphoethanolamine N-methyltransferase activity"/>
    <property type="evidence" value="ECO:0007669"/>
    <property type="project" value="UniProtKB-EC"/>
</dbReference>
<evidence type="ECO:0000256" key="4">
    <source>
        <dbReference type="ARBA" id="ARBA00022679"/>
    </source>
</evidence>
<dbReference type="OrthoDB" id="61390at2759"/>
<evidence type="ECO:0000313" key="11">
    <source>
        <dbReference type="Proteomes" id="UP000054107"/>
    </source>
</evidence>
<dbReference type="STRING" id="35722.A0A0B7NP30"/>
<dbReference type="Proteomes" id="UP000054107">
    <property type="component" value="Unassembled WGS sequence"/>
</dbReference>
<keyword evidence="4" id="KW-0808">Transferase</keyword>
<dbReference type="Pfam" id="PF13649">
    <property type="entry name" value="Methyltransf_25"/>
    <property type="match status" value="1"/>
</dbReference>
<evidence type="ECO:0000256" key="5">
    <source>
        <dbReference type="ARBA" id="ARBA00035674"/>
    </source>
</evidence>
<evidence type="ECO:0000259" key="9">
    <source>
        <dbReference type="Pfam" id="PF13649"/>
    </source>
</evidence>
<dbReference type="PANTHER" id="PTHR44307">
    <property type="entry name" value="PHOSPHOETHANOLAMINE METHYLTRANSFERASE"/>
    <property type="match status" value="1"/>
</dbReference>
<dbReference type="Gene3D" id="3.40.50.150">
    <property type="entry name" value="Vaccinia Virus protein VP39"/>
    <property type="match status" value="1"/>
</dbReference>
<sequence>MGLWNKPDMCFPEACENLVHAVANVGFGCGDSCILLADQYKTKVTGVTNESSQWRIANDRLKSSSLKKNISLLHGSADNLDQILLVNDTFDRVISIDSAYHYNTRWNFLETVFKKLNKNGCIGLYDLAIEPDFLHKATPFQQKVVQFVCESVQIPVQNLVTVEEYEDRLEDIGYEEVEIEQLDRNLVFGGLSHSFDQQYNTAMKYGIGMSLSNRILLKVSSFLFGLLGSKPWLIPIIVKGVKRQ</sequence>
<comment type="pathway">
    <text evidence="2">Lipid metabolism.</text>
</comment>
<dbReference type="CDD" id="cd02440">
    <property type="entry name" value="AdoMet_MTases"/>
    <property type="match status" value="1"/>
</dbReference>
<proteinExistence type="predicted"/>
<gene>
    <name evidence="10" type="primary">PARPA_13469.1 scaffold 46870</name>
</gene>
<organism evidence="10 11">
    <name type="scientific">Parasitella parasitica</name>
    <dbReference type="NCBI Taxonomy" id="35722"/>
    <lineage>
        <taxon>Eukaryota</taxon>
        <taxon>Fungi</taxon>
        <taxon>Fungi incertae sedis</taxon>
        <taxon>Mucoromycota</taxon>
        <taxon>Mucoromycotina</taxon>
        <taxon>Mucoromycetes</taxon>
        <taxon>Mucorales</taxon>
        <taxon>Mucorineae</taxon>
        <taxon>Mucoraceae</taxon>
        <taxon>Parasitella</taxon>
    </lineage>
</organism>
<dbReference type="GO" id="GO:0032259">
    <property type="term" value="P:methylation"/>
    <property type="evidence" value="ECO:0007669"/>
    <property type="project" value="UniProtKB-KW"/>
</dbReference>
<evidence type="ECO:0000256" key="2">
    <source>
        <dbReference type="ARBA" id="ARBA00005189"/>
    </source>
</evidence>
<comment type="catalytic activity">
    <reaction evidence="8">
        <text>N-methylethanolamine phosphate + S-adenosyl-L-methionine = N,N-dimethylethanolamine phosphate + S-adenosyl-L-homocysteine + H(+)</text>
        <dbReference type="Rhea" id="RHEA:25321"/>
        <dbReference type="ChEBI" id="CHEBI:15378"/>
        <dbReference type="ChEBI" id="CHEBI:57781"/>
        <dbReference type="ChEBI" id="CHEBI:57856"/>
        <dbReference type="ChEBI" id="CHEBI:58641"/>
        <dbReference type="ChEBI" id="CHEBI:59789"/>
        <dbReference type="EC" id="2.1.1.103"/>
    </reaction>
    <physiologicalReaction direction="left-to-right" evidence="8">
        <dbReference type="Rhea" id="RHEA:25322"/>
    </physiologicalReaction>
</comment>
<dbReference type="EC" id="2.1.1.103" evidence="5"/>
<evidence type="ECO:0000256" key="3">
    <source>
        <dbReference type="ARBA" id="ARBA00022603"/>
    </source>
</evidence>
<dbReference type="InterPro" id="IPR029063">
    <property type="entry name" value="SAM-dependent_MTases_sf"/>
</dbReference>
<keyword evidence="3" id="KW-0489">Methyltransferase</keyword>
<comment type="pathway">
    <text evidence="1">Phospholipid metabolism; phosphatidylcholine biosynthesis.</text>
</comment>